<evidence type="ECO:0008006" key="3">
    <source>
        <dbReference type="Google" id="ProtNLM"/>
    </source>
</evidence>
<dbReference type="Proteomes" id="UP000484381">
    <property type="component" value="Unassembled WGS sequence"/>
</dbReference>
<evidence type="ECO:0000313" key="2">
    <source>
        <dbReference type="Proteomes" id="UP000484381"/>
    </source>
</evidence>
<organism evidence="1 2">
    <name type="scientific">Paraburkholderia franconis</name>
    <dbReference type="NCBI Taxonomy" id="2654983"/>
    <lineage>
        <taxon>Bacteria</taxon>
        <taxon>Pseudomonadati</taxon>
        <taxon>Pseudomonadota</taxon>
        <taxon>Betaproteobacteria</taxon>
        <taxon>Burkholderiales</taxon>
        <taxon>Burkholderiaceae</taxon>
        <taxon>Paraburkholderia</taxon>
    </lineage>
</organism>
<gene>
    <name evidence="1" type="ORF">GCT13_42980</name>
</gene>
<comment type="caution">
    <text evidence="1">The sequence shown here is derived from an EMBL/GenBank/DDBJ whole genome shotgun (WGS) entry which is preliminary data.</text>
</comment>
<proteinExistence type="predicted"/>
<reference evidence="1 2" key="1">
    <citation type="submission" date="2019-10" db="EMBL/GenBank/DDBJ databases">
        <title>Paraburkholderia sp. isolated from nodules of Mimosa pudica from Brazilian Atlantic Forest soils.</title>
        <authorList>
            <person name="Paulitsch F."/>
            <person name="Hungria M."/>
            <person name="Dall'Agnol R."/>
        </authorList>
    </citation>
    <scope>NUCLEOTIDE SEQUENCE [LARGE SCALE GENOMIC DNA]</scope>
    <source>
        <strain evidence="1 2">CNPSo 3157</strain>
    </source>
</reference>
<name>A0A7X1NKW8_9BURK</name>
<dbReference type="AlphaFoldDB" id="A0A7X1NKW8"/>
<dbReference type="EMBL" id="WHNP01000104">
    <property type="protein sequence ID" value="MPW23341.1"/>
    <property type="molecule type" value="Genomic_DNA"/>
</dbReference>
<protein>
    <recommendedName>
        <fullName evidence="3">DUF1876 domain-containing protein</fullName>
    </recommendedName>
</protein>
<keyword evidence="2" id="KW-1185">Reference proteome</keyword>
<accession>A0A7X1NKW8</accession>
<evidence type="ECO:0000313" key="1">
    <source>
        <dbReference type="EMBL" id="MPW23341.1"/>
    </source>
</evidence>
<dbReference type="RefSeq" id="WP_152767846.1">
    <property type="nucleotide sequence ID" value="NZ_WHNP01000104.1"/>
</dbReference>
<sequence>MEEQQMHRGFVITVSVRDDWDGGSAVTVLVERMSRSGGIDRKGGRIPEPEHYRSLVNGAAAVSDAIDLARRAIDAHLGGSPLGH</sequence>